<proteinExistence type="predicted"/>
<dbReference type="GO" id="GO:0016740">
    <property type="term" value="F:transferase activity"/>
    <property type="evidence" value="ECO:0007669"/>
    <property type="project" value="UniProtKB-KW"/>
</dbReference>
<keyword evidence="4" id="KW-1185">Reference proteome</keyword>
<protein>
    <submittedName>
        <fullName evidence="3">CCA tRNA nucleotidyltransferase</fullName>
    </submittedName>
</protein>
<evidence type="ECO:0000313" key="3">
    <source>
        <dbReference type="EMBL" id="ASM77441.1"/>
    </source>
</evidence>
<keyword evidence="3" id="KW-0808">Transferase</keyword>
<dbReference type="Proteomes" id="UP000199729">
    <property type="component" value="Chromosome"/>
</dbReference>
<evidence type="ECO:0000256" key="1">
    <source>
        <dbReference type="ARBA" id="ARBA00022741"/>
    </source>
</evidence>
<accession>A0A221KEK2</accession>
<dbReference type="PANTHER" id="PTHR47545">
    <property type="entry name" value="MULTIFUNCTIONAL CCA PROTEIN"/>
    <property type="match status" value="1"/>
</dbReference>
<name>A0A221KEK2_VITFI</name>
<dbReference type="KEGG" id="vff:VITFI_CDS1663"/>
<dbReference type="EMBL" id="CP022423">
    <property type="protein sequence ID" value="ASM77441.1"/>
    <property type="molecule type" value="Genomic_DNA"/>
</dbReference>
<organism evidence="3 4">
    <name type="scientific">Vitreoscilla filiformis</name>
    <dbReference type="NCBI Taxonomy" id="63"/>
    <lineage>
        <taxon>Bacteria</taxon>
        <taxon>Pseudomonadati</taxon>
        <taxon>Pseudomonadota</taxon>
        <taxon>Betaproteobacteria</taxon>
        <taxon>Neisseriales</taxon>
        <taxon>Neisseriaceae</taxon>
        <taxon>Vitreoscilla</taxon>
    </lineage>
</organism>
<dbReference type="AlphaFoldDB" id="A0A221KEK2"/>
<gene>
    <name evidence="3" type="ORF">VITFI_CDS1663</name>
</gene>
<dbReference type="InterPro" id="IPR006674">
    <property type="entry name" value="HD_domain"/>
</dbReference>
<dbReference type="SUPFAM" id="SSF81891">
    <property type="entry name" value="Poly A polymerase C-terminal region-like"/>
    <property type="match status" value="1"/>
</dbReference>
<feature type="domain" description="HD" evidence="2">
    <location>
        <begin position="105"/>
        <end position="206"/>
    </location>
</feature>
<dbReference type="GO" id="GO:0000166">
    <property type="term" value="F:nucleotide binding"/>
    <property type="evidence" value="ECO:0007669"/>
    <property type="project" value="UniProtKB-KW"/>
</dbReference>
<reference evidence="3 4" key="1">
    <citation type="submission" date="2017-07" db="EMBL/GenBank/DDBJ databases">
        <title>Complete Genome Sequence of the cosmetic ferment Vitreoscilla filiformis (ATCC15551).</title>
        <authorList>
            <person name="Contreras S."/>
            <person name="Sagory-Zalkind P."/>
            <person name="Blanquart H."/>
            <person name="Iltis A."/>
            <person name="Morand S.C."/>
        </authorList>
    </citation>
    <scope>NUCLEOTIDE SEQUENCE [LARGE SCALE GENOMIC DNA]</scope>
    <source>
        <strain evidence="3 4">ATCC 15551</strain>
    </source>
</reference>
<dbReference type="PANTHER" id="PTHR47545:SF1">
    <property type="entry name" value="MULTIFUNCTIONAL CCA PROTEIN"/>
    <property type="match status" value="1"/>
</dbReference>
<sequence length="282" mass="30436">MAPMSALYDLNQAWWHIAQAVAERAEPTLAAEEATALSLAKVADAIGRATPAERWHGLAAVLMAPHPSHGLRAWRVAGLLGVLLPEVEGLFGVPQLSDAATSIDVGRHQLALVDECARVHAPLAVRFAALAHKIGKAGTPRDIWPSHYKHEQRAHAALDRWAVWLALPPEALTLARWVVDEADRIHRVSDLRAGPIAAMLERLQAPSEPERFEQLLLVCTCDWAAHDGHSAATYPKAPKLRRALAAYLATDVTGLDADAALHARAQAIATALHRRSPSSTQG</sequence>
<dbReference type="PROSITE" id="PS51831">
    <property type="entry name" value="HD"/>
    <property type="match status" value="1"/>
</dbReference>
<evidence type="ECO:0000259" key="2">
    <source>
        <dbReference type="PROSITE" id="PS51831"/>
    </source>
</evidence>
<dbReference type="InterPro" id="IPR050124">
    <property type="entry name" value="tRNA_CCA-adding_enzyme"/>
</dbReference>
<dbReference type="Gene3D" id="1.10.3090.10">
    <property type="entry name" value="cca-adding enzyme, domain 2"/>
    <property type="match status" value="1"/>
</dbReference>
<evidence type="ECO:0000313" key="4">
    <source>
        <dbReference type="Proteomes" id="UP000199729"/>
    </source>
</evidence>
<keyword evidence="1" id="KW-0547">Nucleotide-binding</keyword>